<dbReference type="Gene3D" id="1.10.260.40">
    <property type="entry name" value="lambda repressor-like DNA-binding domains"/>
    <property type="match status" value="1"/>
</dbReference>
<dbReference type="GO" id="GO:0003677">
    <property type="term" value="F:DNA binding"/>
    <property type="evidence" value="ECO:0007669"/>
    <property type="project" value="UniProtKB-KW"/>
</dbReference>
<dbReference type="SMART" id="SM00530">
    <property type="entry name" value="HTH_XRE"/>
    <property type="match status" value="1"/>
</dbReference>
<dbReference type="Proteomes" id="UP000019441">
    <property type="component" value="Chromosome"/>
</dbReference>
<dbReference type="RefSeq" id="WP_025375999.1">
    <property type="nucleotide sequence ID" value="NZ_CP007122.1"/>
</dbReference>
<gene>
    <name evidence="3" type="ORF">AF91_02645</name>
</gene>
<dbReference type="AlphaFoldDB" id="A0A806LB44"/>
<dbReference type="InterPro" id="IPR050807">
    <property type="entry name" value="TransReg_Diox_bact_type"/>
</dbReference>
<dbReference type="GO" id="GO:0005829">
    <property type="term" value="C:cytosol"/>
    <property type="evidence" value="ECO:0007669"/>
    <property type="project" value="TreeGrafter"/>
</dbReference>
<dbReference type="SUPFAM" id="SSF47413">
    <property type="entry name" value="lambda repressor-like DNA-binding domains"/>
    <property type="match status" value="1"/>
</dbReference>
<name>A0A806LB44_LACPA</name>
<evidence type="ECO:0000313" key="4">
    <source>
        <dbReference type="Proteomes" id="UP000019441"/>
    </source>
</evidence>
<evidence type="ECO:0000313" key="3">
    <source>
        <dbReference type="EMBL" id="AHJ32133.1"/>
    </source>
</evidence>
<evidence type="ECO:0000259" key="2">
    <source>
        <dbReference type="PROSITE" id="PS50943"/>
    </source>
</evidence>
<organism evidence="3 4">
    <name type="scientific">Lacticaseibacillus paracasei N1115</name>
    <dbReference type="NCBI Taxonomy" id="1446494"/>
    <lineage>
        <taxon>Bacteria</taxon>
        <taxon>Bacillati</taxon>
        <taxon>Bacillota</taxon>
        <taxon>Bacilli</taxon>
        <taxon>Lactobacillales</taxon>
        <taxon>Lactobacillaceae</taxon>
        <taxon>Lacticaseibacillus</taxon>
    </lineage>
</organism>
<protein>
    <submittedName>
        <fullName evidence="3">Transcriptional regulator</fullName>
    </submittedName>
</protein>
<reference evidence="3 4" key="1">
    <citation type="journal article" date="2014" name="Genome Announc.">
        <title>Whole Genome Sequence of the Probiotic Strain Lactobacillus paracasei N1115, Isolated from Traditional Chinese Fermented Milk.</title>
        <authorList>
            <person name="Wang S."/>
            <person name="Zhu H."/>
            <person name="He F."/>
            <person name="Luo Y."/>
            <person name="Kang Z."/>
            <person name="Lu C."/>
            <person name="Feng L."/>
            <person name="Lu X."/>
            <person name="Xue Y."/>
            <person name="Wang H."/>
        </authorList>
    </citation>
    <scope>NUCLEOTIDE SEQUENCE [LARGE SCALE GENOMIC DNA]</scope>
    <source>
        <strain evidence="3 4">N1115</strain>
    </source>
</reference>
<proteinExistence type="predicted"/>
<evidence type="ECO:0000256" key="1">
    <source>
        <dbReference type="ARBA" id="ARBA00023125"/>
    </source>
</evidence>
<dbReference type="InterPro" id="IPR010982">
    <property type="entry name" value="Lambda_DNA-bd_dom_sf"/>
</dbReference>
<dbReference type="GO" id="GO:0003700">
    <property type="term" value="F:DNA-binding transcription factor activity"/>
    <property type="evidence" value="ECO:0007669"/>
    <property type="project" value="TreeGrafter"/>
</dbReference>
<sequence length="257" mass="29275">MLESIGERIKNTREKQGMTQKKLSTLSQISLPSIRAYEQGKRNPKLDNVIRIGEALGVSASYLMGNTSRVDGLDLVAKENGSDPESFITKVEKETAGLLNKSPKYDQVLKKVKKEAHFKNGVLPLIALDGINDLMTTVMKAYGRENKKFWDAGLQDQEARVIYGEVMKGIREASISFRETYERHRDYYLNRVASKEANTQLPKKILKELKEKNVGKVLDFEIVADDTWIIWSDSGIFKYTDTLYKQKSRGESVWIKC</sequence>
<dbReference type="InterPro" id="IPR001387">
    <property type="entry name" value="Cro/C1-type_HTH"/>
</dbReference>
<dbReference type="Pfam" id="PF01381">
    <property type="entry name" value="HTH_3"/>
    <property type="match status" value="1"/>
</dbReference>
<keyword evidence="1" id="KW-0238">DNA-binding</keyword>
<dbReference type="EMBL" id="CP007122">
    <property type="protein sequence ID" value="AHJ32133.1"/>
    <property type="molecule type" value="Genomic_DNA"/>
</dbReference>
<dbReference type="KEGG" id="lpq:AF91_02645"/>
<feature type="domain" description="HTH cro/C1-type" evidence="2">
    <location>
        <begin position="9"/>
        <end position="63"/>
    </location>
</feature>
<dbReference type="PROSITE" id="PS50943">
    <property type="entry name" value="HTH_CROC1"/>
    <property type="match status" value="1"/>
</dbReference>
<accession>A0A806LB44</accession>
<dbReference type="CDD" id="cd00093">
    <property type="entry name" value="HTH_XRE"/>
    <property type="match status" value="1"/>
</dbReference>
<dbReference type="PANTHER" id="PTHR46797:SF24">
    <property type="entry name" value="DNA-BINDING PHAGE PROTEIN"/>
    <property type="match status" value="1"/>
</dbReference>
<dbReference type="PANTHER" id="PTHR46797">
    <property type="entry name" value="HTH-TYPE TRANSCRIPTIONAL REGULATOR"/>
    <property type="match status" value="1"/>
</dbReference>